<evidence type="ECO:0008006" key="3">
    <source>
        <dbReference type="Google" id="ProtNLM"/>
    </source>
</evidence>
<sequence length="72" mass="8247">MARTESSVLTKTGLTKVRDLEARLASVETQRDQYRDKLRAAVRHIRAWMAWAAHHAPKIPTPELPDELLDEV</sequence>
<organism evidence="1 2">
    <name type="scientific">Mycobacteroides chelonae</name>
    <name type="common">Mycobacterium chelonae</name>
    <dbReference type="NCBI Taxonomy" id="1774"/>
    <lineage>
        <taxon>Bacteria</taxon>
        <taxon>Bacillati</taxon>
        <taxon>Actinomycetota</taxon>
        <taxon>Actinomycetes</taxon>
        <taxon>Mycobacteriales</taxon>
        <taxon>Mycobacteriaceae</taxon>
        <taxon>Mycobacteroides</taxon>
    </lineage>
</organism>
<proteinExistence type="predicted"/>
<gene>
    <name evidence="1" type="ORF">FJK96_03890</name>
</gene>
<protein>
    <recommendedName>
        <fullName evidence="3">Transposase</fullName>
    </recommendedName>
</protein>
<accession>A0AB73TXM7</accession>
<evidence type="ECO:0000313" key="1">
    <source>
        <dbReference type="EMBL" id="QDF69397.1"/>
    </source>
</evidence>
<reference evidence="1 2" key="1">
    <citation type="submission" date="2019-06" db="EMBL/GenBank/DDBJ databases">
        <title>Whole geneome sequnce of Mycobacteroides chelonae M77 isolated from bovine milk from Meghalaya, India.</title>
        <authorList>
            <person name="Vise E."/>
            <person name="Das S."/>
            <person name="Garg A."/>
            <person name="Ghatak S."/>
            <person name="Shakuntala I."/>
            <person name="Milton A.A.P."/>
            <person name="Karam A."/>
            <person name="Sanjukta R."/>
            <person name="Puro K."/>
            <person name="Sen A."/>
        </authorList>
    </citation>
    <scope>NUCLEOTIDE SEQUENCE [LARGE SCALE GENOMIC DNA]</scope>
    <source>
        <strain evidence="1 2">M77</strain>
    </source>
</reference>
<dbReference type="Proteomes" id="UP000317728">
    <property type="component" value="Chromosome"/>
</dbReference>
<dbReference type="RefSeq" id="WP_078323073.1">
    <property type="nucleotide sequence ID" value="NZ_CP041150.1"/>
</dbReference>
<name>A0AB73TXM7_MYCCH</name>
<evidence type="ECO:0000313" key="2">
    <source>
        <dbReference type="Proteomes" id="UP000317728"/>
    </source>
</evidence>
<dbReference type="EMBL" id="CP041150">
    <property type="protein sequence ID" value="QDF69397.1"/>
    <property type="molecule type" value="Genomic_DNA"/>
</dbReference>
<dbReference type="AlphaFoldDB" id="A0AB73TXM7"/>